<reference evidence="1 2" key="1">
    <citation type="journal article" date="2016" name="Nat. Commun.">
        <title>Thousands of microbial genomes shed light on interconnected biogeochemical processes in an aquifer system.</title>
        <authorList>
            <person name="Anantharaman K."/>
            <person name="Brown C.T."/>
            <person name="Hug L.A."/>
            <person name="Sharon I."/>
            <person name="Castelle C.J."/>
            <person name="Probst A.J."/>
            <person name="Thomas B.C."/>
            <person name="Singh A."/>
            <person name="Wilkins M.J."/>
            <person name="Karaoz U."/>
            <person name="Brodie E.L."/>
            <person name="Williams K.H."/>
            <person name="Hubbard S.S."/>
            <person name="Banfield J.F."/>
        </authorList>
    </citation>
    <scope>NUCLEOTIDE SEQUENCE [LARGE SCALE GENOMIC DNA]</scope>
</reference>
<accession>A0A1G2KXS9</accession>
<proteinExistence type="predicted"/>
<dbReference type="Proteomes" id="UP000178510">
    <property type="component" value="Unassembled WGS sequence"/>
</dbReference>
<sequence>MPDHFANSYRRPWAYERYGRPYPSPDYYWGKFFDAFLEHQEKTLYLLVGPVLVRVKFEGAKGSDYARLTCTVMDVNGVPVPAEQLAPATFEGLEDPTPKEEQEVLNAALEKCGVALGAIMMVSDKYVEGHLKGIRLRERIIHSQKGV</sequence>
<comment type="caution">
    <text evidence="1">The sequence shown here is derived from an EMBL/GenBank/DDBJ whole genome shotgun (WGS) entry which is preliminary data.</text>
</comment>
<gene>
    <name evidence="1" type="ORF">A3J58_03320</name>
</gene>
<organism evidence="1 2">
    <name type="scientific">Candidatus Sungbacteria bacterium RIFCSPHIGHO2_02_FULL_52_23</name>
    <dbReference type="NCBI Taxonomy" id="1802274"/>
    <lineage>
        <taxon>Bacteria</taxon>
        <taxon>Candidatus Sungiibacteriota</taxon>
    </lineage>
</organism>
<dbReference type="STRING" id="1802274.A3J58_03320"/>
<evidence type="ECO:0000313" key="1">
    <source>
        <dbReference type="EMBL" id="OHA04228.1"/>
    </source>
</evidence>
<dbReference type="AlphaFoldDB" id="A0A1G2KXS9"/>
<protein>
    <submittedName>
        <fullName evidence="1">Uncharacterized protein</fullName>
    </submittedName>
</protein>
<dbReference type="EMBL" id="MHQM01000008">
    <property type="protein sequence ID" value="OHA04228.1"/>
    <property type="molecule type" value="Genomic_DNA"/>
</dbReference>
<evidence type="ECO:0000313" key="2">
    <source>
        <dbReference type="Proteomes" id="UP000178510"/>
    </source>
</evidence>
<name>A0A1G2KXS9_9BACT</name>